<evidence type="ECO:0000256" key="5">
    <source>
        <dbReference type="ARBA" id="ARBA00023004"/>
    </source>
</evidence>
<dbReference type="PANTHER" id="PTHR11135">
    <property type="entry name" value="HISTONE ACETYLTRANSFERASE-RELATED"/>
    <property type="match status" value="1"/>
</dbReference>
<organism evidence="8 9">
    <name type="scientific">Proteiniclasticum aestuarii</name>
    <dbReference type="NCBI Taxonomy" id="2817862"/>
    <lineage>
        <taxon>Bacteria</taxon>
        <taxon>Bacillati</taxon>
        <taxon>Bacillota</taxon>
        <taxon>Clostridia</taxon>
        <taxon>Eubacteriales</taxon>
        <taxon>Clostridiaceae</taxon>
        <taxon>Proteiniclasticum</taxon>
    </lineage>
</organism>
<dbReference type="GO" id="GO:0046872">
    <property type="term" value="F:metal ion binding"/>
    <property type="evidence" value="ECO:0007669"/>
    <property type="project" value="UniProtKB-KW"/>
</dbReference>
<dbReference type="GO" id="GO:0003824">
    <property type="term" value="F:catalytic activity"/>
    <property type="evidence" value="ECO:0007669"/>
    <property type="project" value="InterPro"/>
</dbReference>
<dbReference type="PANTHER" id="PTHR11135:SF0">
    <property type="entry name" value="ELONGATOR COMPLEX PROTEIN 3"/>
    <property type="match status" value="1"/>
</dbReference>
<evidence type="ECO:0000256" key="3">
    <source>
        <dbReference type="ARBA" id="ARBA00022691"/>
    </source>
</evidence>
<dbReference type="EMBL" id="JAFNJU010000001">
    <property type="protein sequence ID" value="MBO1263701.1"/>
    <property type="molecule type" value="Genomic_DNA"/>
</dbReference>
<evidence type="ECO:0000256" key="6">
    <source>
        <dbReference type="ARBA" id="ARBA00023014"/>
    </source>
</evidence>
<dbReference type="PROSITE" id="PS51918">
    <property type="entry name" value="RADICAL_SAM"/>
    <property type="match status" value="1"/>
</dbReference>
<dbReference type="Proteomes" id="UP000664218">
    <property type="component" value="Unassembled WGS sequence"/>
</dbReference>
<dbReference type="RefSeq" id="WP_207598209.1">
    <property type="nucleotide sequence ID" value="NZ_JAFNJU010000001.1"/>
</dbReference>
<comment type="caution">
    <text evidence="8">The sequence shown here is derived from an EMBL/GenBank/DDBJ whole genome shotgun (WGS) entry which is preliminary data.</text>
</comment>
<dbReference type="GO" id="GO:0002926">
    <property type="term" value="P:tRNA wobble base 5-methoxycarbonylmethyl-2-thiouridinylation"/>
    <property type="evidence" value="ECO:0007669"/>
    <property type="project" value="TreeGrafter"/>
</dbReference>
<dbReference type="SFLD" id="SFLDG01086">
    <property type="entry name" value="elongater_protein-like"/>
    <property type="match status" value="1"/>
</dbReference>
<evidence type="ECO:0000256" key="2">
    <source>
        <dbReference type="ARBA" id="ARBA00022485"/>
    </source>
</evidence>
<keyword evidence="4" id="KW-0479">Metal-binding</keyword>
<evidence type="ECO:0000313" key="8">
    <source>
        <dbReference type="EMBL" id="MBO1263701.1"/>
    </source>
</evidence>
<proteinExistence type="predicted"/>
<gene>
    <name evidence="8" type="ORF">J3A84_01420</name>
</gene>
<keyword evidence="5" id="KW-0408">Iron</keyword>
<feature type="domain" description="Radical SAM core" evidence="7">
    <location>
        <begin position="1"/>
        <end position="239"/>
    </location>
</feature>
<dbReference type="AlphaFoldDB" id="A0A939KI89"/>
<keyword evidence="2" id="KW-0004">4Fe-4S</keyword>
<dbReference type="GO" id="GO:0005737">
    <property type="term" value="C:cytoplasm"/>
    <property type="evidence" value="ECO:0007669"/>
    <property type="project" value="TreeGrafter"/>
</dbReference>
<dbReference type="SFLD" id="SFLDS00029">
    <property type="entry name" value="Radical_SAM"/>
    <property type="match status" value="1"/>
</dbReference>
<evidence type="ECO:0000313" key="9">
    <source>
        <dbReference type="Proteomes" id="UP000664218"/>
    </source>
</evidence>
<dbReference type="InterPro" id="IPR006638">
    <property type="entry name" value="Elp3/MiaA/NifB-like_rSAM"/>
</dbReference>
<protein>
    <submittedName>
        <fullName evidence="8">Radical SAM protein</fullName>
    </submittedName>
</protein>
<dbReference type="Gene3D" id="3.80.30.20">
    <property type="entry name" value="tm_1862 like domain"/>
    <property type="match status" value="1"/>
</dbReference>
<reference evidence="8" key="1">
    <citation type="submission" date="2021-03" db="EMBL/GenBank/DDBJ databases">
        <title>Proteiniclasticum marinus sp. nov., isolated from tidal flat sediment.</title>
        <authorList>
            <person name="Namirimu T."/>
            <person name="Yang J.-A."/>
            <person name="Yang S.-H."/>
            <person name="Kim Y.-J."/>
            <person name="Kwon K.K."/>
        </authorList>
    </citation>
    <scope>NUCLEOTIDE SEQUENCE</scope>
    <source>
        <strain evidence="8">SCR006</strain>
    </source>
</reference>
<keyword evidence="3" id="KW-0949">S-adenosyl-L-methionine</keyword>
<dbReference type="SFLD" id="SFLDG01082">
    <property type="entry name" value="B12-binding_domain_containing"/>
    <property type="match status" value="1"/>
</dbReference>
<dbReference type="Pfam" id="PF16199">
    <property type="entry name" value="Radical_SAM_C"/>
    <property type="match status" value="1"/>
</dbReference>
<dbReference type="GO" id="GO:0051539">
    <property type="term" value="F:4 iron, 4 sulfur cluster binding"/>
    <property type="evidence" value="ECO:0007669"/>
    <property type="project" value="UniProtKB-KW"/>
</dbReference>
<dbReference type="CDD" id="cd01335">
    <property type="entry name" value="Radical_SAM"/>
    <property type="match status" value="1"/>
</dbReference>
<name>A0A939KI89_9CLOT</name>
<dbReference type="Pfam" id="PF04055">
    <property type="entry name" value="Radical_SAM"/>
    <property type="match status" value="1"/>
</dbReference>
<comment type="cofactor">
    <cofactor evidence="1">
        <name>[4Fe-4S] cluster</name>
        <dbReference type="ChEBI" id="CHEBI:49883"/>
    </cofactor>
</comment>
<evidence type="ECO:0000259" key="7">
    <source>
        <dbReference type="PROSITE" id="PS51918"/>
    </source>
</evidence>
<dbReference type="InterPro" id="IPR023404">
    <property type="entry name" value="rSAM_horseshoe"/>
</dbReference>
<sequence length="340" mass="38927">MNKHRIIPIFIPHVGCPHDCVFCNQAKITGQLRAEYDQITGESVRETIERYLETIDRSQSTVEVSFFGGTFTAISLKKQKELLAAAKKAKSDGCIDFIRLSTRPDYITLPIMDHLKSYGVDIVELGVQSMDEDVLKRSRRGYDKKAVYQASRLIREFGMTLGHQLMIGLPGDTREKDFLSLQESIAMKPDLVRIYPALVIKDTEMEEAFLRGDYQPYGLDEAVEIAALMMQEYEKNDIRVIRIGLQPTEEINENADVIAGPFHPSIRELAESYLLAKRIQESMYEEMEVVIGEKDLSRLYAGGKRYFRPLLEEKKVHVKVVAEKCKNIIEIRPYQERGVL</sequence>
<keyword evidence="6" id="KW-0411">Iron-sulfur</keyword>
<evidence type="ECO:0000256" key="1">
    <source>
        <dbReference type="ARBA" id="ARBA00001966"/>
    </source>
</evidence>
<keyword evidence="9" id="KW-1185">Reference proteome</keyword>
<dbReference type="InterPro" id="IPR058240">
    <property type="entry name" value="rSAM_sf"/>
</dbReference>
<dbReference type="FunFam" id="3.80.30.20:FF:000016">
    <property type="entry name" value="Oxygen-independent coproporphyrinogen III oxidase"/>
    <property type="match status" value="1"/>
</dbReference>
<dbReference type="InterPro" id="IPR032432">
    <property type="entry name" value="Radical_SAM_C"/>
</dbReference>
<accession>A0A939KI89</accession>
<evidence type="ECO:0000256" key="4">
    <source>
        <dbReference type="ARBA" id="ARBA00022723"/>
    </source>
</evidence>
<dbReference type="InterPro" id="IPR007197">
    <property type="entry name" value="rSAM"/>
</dbReference>
<dbReference type="SUPFAM" id="SSF102114">
    <property type="entry name" value="Radical SAM enzymes"/>
    <property type="match status" value="1"/>
</dbReference>
<dbReference type="InterPro" id="IPR039661">
    <property type="entry name" value="ELP3"/>
</dbReference>
<dbReference type="SMART" id="SM00729">
    <property type="entry name" value="Elp3"/>
    <property type="match status" value="1"/>
</dbReference>